<comment type="function">
    <text evidence="7">Required for ribosome biogenesis. Part of a complex which catalyzes pseudouridylation of rRNA. This involves the isomerization of uridine such that the ribose is subsequently attached to C5, instead of the normal N1. Pseudouridine ("psi") residues may serve to stabilize the conformation of rRNAs.</text>
</comment>
<evidence type="ECO:0000313" key="9">
    <source>
        <dbReference type="Proteomes" id="UP001162164"/>
    </source>
</evidence>
<gene>
    <name evidence="8" type="ORF">NQ317_015754</name>
</gene>
<dbReference type="Proteomes" id="UP001162164">
    <property type="component" value="Unassembled WGS sequence"/>
</dbReference>
<keyword evidence="3 7" id="KW-0698">rRNA processing</keyword>
<evidence type="ECO:0000256" key="3">
    <source>
        <dbReference type="ARBA" id="ARBA00022552"/>
    </source>
</evidence>
<comment type="caution">
    <text evidence="8">The sequence shown here is derived from an EMBL/GenBank/DDBJ whole genome shotgun (WGS) entry which is preliminary data.</text>
</comment>
<protein>
    <recommendedName>
        <fullName evidence="7">H/ACA ribonucleoprotein complex subunit</fullName>
    </recommendedName>
</protein>
<evidence type="ECO:0000313" key="8">
    <source>
        <dbReference type="EMBL" id="KAJ8984663.1"/>
    </source>
</evidence>
<comment type="subunit">
    <text evidence="7">Component of the small nucleolar ribonucleoprotein particles containing H/ACA-type snoRNAs (H/ACA snoRNPs).</text>
</comment>
<keyword evidence="6 7" id="KW-0539">Nucleus</keyword>
<dbReference type="InterPro" id="IPR038664">
    <property type="entry name" value="Gar1/Naf1_Cbf5-bd_sf"/>
</dbReference>
<dbReference type="EMBL" id="JAPWTJ010000029">
    <property type="protein sequence ID" value="KAJ8984663.1"/>
    <property type="molecule type" value="Genomic_DNA"/>
</dbReference>
<comment type="subcellular location">
    <subcellularLocation>
        <location evidence="7">Nucleus</location>
        <location evidence="7">Nucleolus</location>
    </subcellularLocation>
</comment>
<evidence type="ECO:0000256" key="5">
    <source>
        <dbReference type="ARBA" id="ARBA00022884"/>
    </source>
</evidence>
<dbReference type="PANTHER" id="PTHR31633">
    <property type="entry name" value="H/ACA RIBONUCLEOPROTEIN COMPLEX NON-CORE SUBUNIT NAF1"/>
    <property type="match status" value="1"/>
</dbReference>
<evidence type="ECO:0000256" key="7">
    <source>
        <dbReference type="RuleBase" id="RU364004"/>
    </source>
</evidence>
<proteinExistence type="inferred from homology"/>
<accession>A0ABQ9K209</accession>
<evidence type="ECO:0000256" key="1">
    <source>
        <dbReference type="ARBA" id="ARBA00009801"/>
    </source>
</evidence>
<evidence type="ECO:0000256" key="6">
    <source>
        <dbReference type="ARBA" id="ARBA00023242"/>
    </source>
</evidence>
<keyword evidence="2 7" id="KW-0690">Ribosome biogenesis</keyword>
<dbReference type="InterPro" id="IPR009000">
    <property type="entry name" value="Transl_B-barrel_sf"/>
</dbReference>
<keyword evidence="4" id="KW-0597">Phosphoprotein</keyword>
<dbReference type="Gene3D" id="2.40.10.230">
    <property type="entry name" value="Probable tRNA pseudouridine synthase domain"/>
    <property type="match status" value="1"/>
</dbReference>
<dbReference type="InterPro" id="IPR007504">
    <property type="entry name" value="H/ACA_rnp_Gar1/Naf1"/>
</dbReference>
<organism evidence="8 9">
    <name type="scientific">Molorchus minor</name>
    <dbReference type="NCBI Taxonomy" id="1323400"/>
    <lineage>
        <taxon>Eukaryota</taxon>
        <taxon>Metazoa</taxon>
        <taxon>Ecdysozoa</taxon>
        <taxon>Arthropoda</taxon>
        <taxon>Hexapoda</taxon>
        <taxon>Insecta</taxon>
        <taxon>Pterygota</taxon>
        <taxon>Neoptera</taxon>
        <taxon>Endopterygota</taxon>
        <taxon>Coleoptera</taxon>
        <taxon>Polyphaga</taxon>
        <taxon>Cucujiformia</taxon>
        <taxon>Chrysomeloidea</taxon>
        <taxon>Cerambycidae</taxon>
        <taxon>Lamiinae</taxon>
        <taxon>Monochamini</taxon>
        <taxon>Molorchus</taxon>
    </lineage>
</organism>
<dbReference type="SUPFAM" id="SSF50447">
    <property type="entry name" value="Translation proteins"/>
    <property type="match status" value="1"/>
</dbReference>
<keyword evidence="7" id="KW-0687">Ribonucleoprotein</keyword>
<keyword evidence="9" id="KW-1185">Reference proteome</keyword>
<dbReference type="Pfam" id="PF04410">
    <property type="entry name" value="Gar1"/>
    <property type="match status" value="1"/>
</dbReference>
<keyword evidence="5 7" id="KW-0694">RNA-binding</keyword>
<dbReference type="PANTHER" id="PTHR31633:SF1">
    <property type="entry name" value="H_ACA RIBONUCLEOPROTEIN COMPLEX NON-CORE SUBUNIT NAF1"/>
    <property type="match status" value="1"/>
</dbReference>
<sequence length="308" mass="35303">MKKEEFLHMGHVQAIIDALVTVEALPGTPAYDLDSYLFVEDKTTKKPLGAIYDVIGPVTAPIYCIRFNKIKDINELNIKRGLKVFSAPKSQYTHYVFVKELMKYKGTDASWVGDIELPPEVAAELSDDEDQHNLQEVRKAQKRKHGSLERHQHFEESMNRCNTLKTRMAQISDIRRQMHRTIGYSNNPHRFPNDLFGNDNRFFANENSPLNRIPVPFDPTVPHPVFTAVFPAFPGRTPRPLTVFTISGVGCLMNRLRHSFLLSRGLLCRRRTIPPIIIRTMPVGVTPDPLHSPFRYFEGIYLKSKIYG</sequence>
<evidence type="ECO:0000256" key="4">
    <source>
        <dbReference type="ARBA" id="ARBA00022553"/>
    </source>
</evidence>
<comment type="similarity">
    <text evidence="7">Belongs to the GAR1 family.</text>
</comment>
<comment type="similarity">
    <text evidence="1">Belongs to the NAF1 family.</text>
</comment>
<dbReference type="InterPro" id="IPR040309">
    <property type="entry name" value="Naf1"/>
</dbReference>
<name>A0ABQ9K209_9CUCU</name>
<evidence type="ECO:0000256" key="2">
    <source>
        <dbReference type="ARBA" id="ARBA00022517"/>
    </source>
</evidence>
<reference evidence="8" key="1">
    <citation type="journal article" date="2023" name="Insect Mol. Biol.">
        <title>Genome sequencing provides insights into the evolution of gene families encoding plant cell wall-degrading enzymes in longhorned beetles.</title>
        <authorList>
            <person name="Shin N.R."/>
            <person name="Okamura Y."/>
            <person name="Kirsch R."/>
            <person name="Pauchet Y."/>
        </authorList>
    </citation>
    <scope>NUCLEOTIDE SEQUENCE</scope>
    <source>
        <strain evidence="8">MMC_N1</strain>
    </source>
</reference>